<feature type="region of interest" description="Disordered" evidence="1">
    <location>
        <begin position="69"/>
        <end position="110"/>
    </location>
</feature>
<evidence type="ECO:0000313" key="2">
    <source>
        <dbReference type="EMBL" id="KAH9318683.1"/>
    </source>
</evidence>
<accession>A0AA38GBN2</accession>
<organism evidence="2 3">
    <name type="scientific">Taxus chinensis</name>
    <name type="common">Chinese yew</name>
    <name type="synonym">Taxus wallichiana var. chinensis</name>
    <dbReference type="NCBI Taxonomy" id="29808"/>
    <lineage>
        <taxon>Eukaryota</taxon>
        <taxon>Viridiplantae</taxon>
        <taxon>Streptophyta</taxon>
        <taxon>Embryophyta</taxon>
        <taxon>Tracheophyta</taxon>
        <taxon>Spermatophyta</taxon>
        <taxon>Pinopsida</taxon>
        <taxon>Pinidae</taxon>
        <taxon>Conifers II</taxon>
        <taxon>Cupressales</taxon>
        <taxon>Taxaceae</taxon>
        <taxon>Taxus</taxon>
    </lineage>
</organism>
<keyword evidence="3" id="KW-1185">Reference proteome</keyword>
<dbReference type="PANTHER" id="PTHR38382">
    <property type="entry name" value="RNA-BINDING PROTEIN"/>
    <property type="match status" value="1"/>
</dbReference>
<dbReference type="AlphaFoldDB" id="A0AA38GBN2"/>
<evidence type="ECO:0000256" key="1">
    <source>
        <dbReference type="SAM" id="MobiDB-lite"/>
    </source>
</evidence>
<name>A0AA38GBN2_TAXCH</name>
<proteinExistence type="predicted"/>
<dbReference type="EMBL" id="JAHRHJ020000004">
    <property type="protein sequence ID" value="KAH9318683.1"/>
    <property type="molecule type" value="Genomic_DNA"/>
</dbReference>
<gene>
    <name evidence="2" type="ORF">KI387_020452</name>
</gene>
<protein>
    <submittedName>
        <fullName evidence="2">Uncharacterized protein</fullName>
    </submittedName>
</protein>
<sequence length="185" mass="20153">EKKAGGTSSSPVSLLEFLDKKLDKRSQKTLEGKSCDDVSAIPRVLGRGTSHGQTNTSTGIALSMFQQLNHSSKHPQQEVTKAQDEGATSVHDPTGKRTSLKRKNFSSPDDFRESFSGRLLVLGDDPKPKKKLHVPKGFNERPHTIFNHYADGGGWWDTDMVGLDSDEVGTTEIWEGMGSTTIGGL</sequence>
<comment type="caution">
    <text evidence="2">The sequence shown here is derived from an EMBL/GenBank/DDBJ whole genome shotgun (WGS) entry which is preliminary data.</text>
</comment>
<dbReference type="PANTHER" id="PTHR38382:SF1">
    <property type="entry name" value="RNA-BINDING PROTEIN"/>
    <property type="match status" value="1"/>
</dbReference>
<feature type="non-terminal residue" evidence="2">
    <location>
        <position position="185"/>
    </location>
</feature>
<dbReference type="Proteomes" id="UP000824469">
    <property type="component" value="Unassembled WGS sequence"/>
</dbReference>
<evidence type="ECO:0000313" key="3">
    <source>
        <dbReference type="Proteomes" id="UP000824469"/>
    </source>
</evidence>
<reference evidence="2 3" key="1">
    <citation type="journal article" date="2021" name="Nat. Plants">
        <title>The Taxus genome provides insights into paclitaxel biosynthesis.</title>
        <authorList>
            <person name="Xiong X."/>
            <person name="Gou J."/>
            <person name="Liao Q."/>
            <person name="Li Y."/>
            <person name="Zhou Q."/>
            <person name="Bi G."/>
            <person name="Li C."/>
            <person name="Du R."/>
            <person name="Wang X."/>
            <person name="Sun T."/>
            <person name="Guo L."/>
            <person name="Liang H."/>
            <person name="Lu P."/>
            <person name="Wu Y."/>
            <person name="Zhang Z."/>
            <person name="Ro D.K."/>
            <person name="Shang Y."/>
            <person name="Huang S."/>
            <person name="Yan J."/>
        </authorList>
    </citation>
    <scope>NUCLEOTIDE SEQUENCE [LARGE SCALE GENOMIC DNA]</scope>
    <source>
        <strain evidence="2">Ta-2019</strain>
    </source>
</reference>
<dbReference type="OMA" id="GGWWDTD"/>